<dbReference type="InterPro" id="IPR010730">
    <property type="entry name" value="HET"/>
</dbReference>
<sequence length="604" mass="69839">MEHHIPIQGLRINQKTDAEVEEFVHISLQPNTPECHPIRLLYLEPSEHYYAPVRCKLEEVNLLHGYKFKALSYAWGDPSITLPILVRGKHFVVTANCHAALLRLREIGELWVWIDAICINQLDNDEKSVQIGMMADVYYDASEVIIWLGRKEDERTPGDEETETLALELIDQLCELGKDSNFAEYLALTEGEDNAGKKFEAFYSLQKHRWFKRLWVLQEVAVARRSRILLQYHTTSFSRTLDAFQVMRRYSNKYPVALKDFLRHNGGALSYGPQMQKVMERPWEMQLFRKYYSRRLKQLKGISLSEVLLSTRKFSCLDARDRVFGILALISSETVERINPNYDLSIRDLFIKTCWAIIDEDQSLEVIHRAGISSEAVAEDPWPTKAIFNLDMESAILNVAGHQVDIISGSMEFSLPRGGKATQRWSKKAEGYNYWRSKFTDYPDGRDPYDSWTRTITGDYVYRNGERIRLSEEYFSIYRSASLPRKEVEENNASIPTKENVFEYEKSLDQAVTSRQFFVTRSGYMGVGPKALQEGDMVCVIAGCNVPLLIRQEGDHHLLVGECFVWGLMDGEAWEGTNINVSSWKDKRFEELTKEDGLEIFRLH</sequence>
<evidence type="ECO:0000259" key="1">
    <source>
        <dbReference type="Pfam" id="PF06985"/>
    </source>
</evidence>
<dbReference type="OrthoDB" id="3553147at2759"/>
<keyword evidence="3" id="KW-1185">Reference proteome</keyword>
<dbReference type="AlphaFoldDB" id="A0A8T9CFS4"/>
<dbReference type="PANTHER" id="PTHR24148:SF64">
    <property type="entry name" value="HETEROKARYON INCOMPATIBILITY DOMAIN-CONTAINING PROTEIN"/>
    <property type="match status" value="1"/>
</dbReference>
<proteinExistence type="predicted"/>
<dbReference type="EMBL" id="QGMK01000268">
    <property type="protein sequence ID" value="TVY82840.1"/>
    <property type="molecule type" value="Genomic_DNA"/>
</dbReference>
<organism evidence="2 3">
    <name type="scientific">Lachnellula suecica</name>
    <dbReference type="NCBI Taxonomy" id="602035"/>
    <lineage>
        <taxon>Eukaryota</taxon>
        <taxon>Fungi</taxon>
        <taxon>Dikarya</taxon>
        <taxon>Ascomycota</taxon>
        <taxon>Pezizomycotina</taxon>
        <taxon>Leotiomycetes</taxon>
        <taxon>Helotiales</taxon>
        <taxon>Lachnaceae</taxon>
        <taxon>Lachnellula</taxon>
    </lineage>
</organism>
<dbReference type="Proteomes" id="UP000469558">
    <property type="component" value="Unassembled WGS sequence"/>
</dbReference>
<evidence type="ECO:0000313" key="2">
    <source>
        <dbReference type="EMBL" id="TVY82840.1"/>
    </source>
</evidence>
<comment type="caution">
    <text evidence="2">The sequence shown here is derived from an EMBL/GenBank/DDBJ whole genome shotgun (WGS) entry which is preliminary data.</text>
</comment>
<evidence type="ECO:0000313" key="3">
    <source>
        <dbReference type="Proteomes" id="UP000469558"/>
    </source>
</evidence>
<gene>
    <name evidence="2" type="primary">het-6_30</name>
    <name evidence="2" type="ORF">LSUE1_G002630</name>
</gene>
<dbReference type="Pfam" id="PF26639">
    <property type="entry name" value="Het-6_barrel"/>
    <property type="match status" value="1"/>
</dbReference>
<name>A0A8T9CFS4_9HELO</name>
<accession>A0A8T9CFS4</accession>
<protein>
    <submittedName>
        <fullName evidence="2">Heterokaryon incompatibility protein 6 OR allele</fullName>
    </submittedName>
</protein>
<dbReference type="PANTHER" id="PTHR24148">
    <property type="entry name" value="ANKYRIN REPEAT DOMAIN-CONTAINING PROTEIN 39 HOMOLOG-RELATED"/>
    <property type="match status" value="1"/>
</dbReference>
<reference evidence="2 3" key="1">
    <citation type="submission" date="2018-05" db="EMBL/GenBank/DDBJ databases">
        <title>Genome sequencing and assembly of the regulated plant pathogen Lachnellula willkommii and related sister species for the development of diagnostic species identification markers.</title>
        <authorList>
            <person name="Giroux E."/>
            <person name="Bilodeau G."/>
        </authorList>
    </citation>
    <scope>NUCLEOTIDE SEQUENCE [LARGE SCALE GENOMIC DNA]</scope>
    <source>
        <strain evidence="2 3">CBS 268.59</strain>
    </source>
</reference>
<dbReference type="Pfam" id="PF06985">
    <property type="entry name" value="HET"/>
    <property type="match status" value="1"/>
</dbReference>
<dbReference type="InterPro" id="IPR052895">
    <property type="entry name" value="HetReg/Transcr_Mod"/>
</dbReference>
<feature type="domain" description="Heterokaryon incompatibility" evidence="1">
    <location>
        <begin position="68"/>
        <end position="219"/>
    </location>
</feature>